<proteinExistence type="predicted"/>
<reference evidence="1 2" key="1">
    <citation type="journal article" date="2016" name="Nat. Commun.">
        <title>Thousands of microbial genomes shed light on interconnected biogeochemical processes in an aquifer system.</title>
        <authorList>
            <person name="Anantharaman K."/>
            <person name="Brown C.T."/>
            <person name="Hug L.A."/>
            <person name="Sharon I."/>
            <person name="Castelle C.J."/>
            <person name="Probst A.J."/>
            <person name="Thomas B.C."/>
            <person name="Singh A."/>
            <person name="Wilkins M.J."/>
            <person name="Karaoz U."/>
            <person name="Brodie E.L."/>
            <person name="Williams K.H."/>
            <person name="Hubbard S.S."/>
            <person name="Banfield J.F."/>
        </authorList>
    </citation>
    <scope>NUCLEOTIDE SEQUENCE [LARGE SCALE GENOMIC DNA]</scope>
</reference>
<evidence type="ECO:0008006" key="3">
    <source>
        <dbReference type="Google" id="ProtNLM"/>
    </source>
</evidence>
<dbReference type="EMBL" id="MHLA01000013">
    <property type="protein sequence ID" value="OGY99854.1"/>
    <property type="molecule type" value="Genomic_DNA"/>
</dbReference>
<protein>
    <recommendedName>
        <fullName evidence="3">Metallopeptidase family protein</fullName>
    </recommendedName>
</protein>
<dbReference type="AlphaFoldDB" id="A0A1G2CEQ0"/>
<gene>
    <name evidence="1" type="ORF">A2945_02570</name>
</gene>
<dbReference type="SUPFAM" id="SSF55486">
    <property type="entry name" value="Metalloproteases ('zincins'), catalytic domain"/>
    <property type="match status" value="1"/>
</dbReference>
<accession>A0A1G2CEQ0</accession>
<dbReference type="Proteomes" id="UP000178880">
    <property type="component" value="Unassembled WGS sequence"/>
</dbReference>
<dbReference type="CDD" id="cd12952">
    <property type="entry name" value="MMP_ACEL2062"/>
    <property type="match status" value="1"/>
</dbReference>
<comment type="caution">
    <text evidence="1">The sequence shown here is derived from an EMBL/GenBank/DDBJ whole genome shotgun (WGS) entry which is preliminary data.</text>
</comment>
<sequence length="139" mass="16115">MQKLKRAEFEKMVREGVAAIPEKFLRLLDNVALVIEDEPTQKQREDMRLHDDETLFGLYEGIPQGERGSGYGGVLPDKITIFKRPIEEEARSTSSGQVRHEEEIKKMVRDTVWHEIAHHFGMDERRVAQAEEKTAKKKN</sequence>
<evidence type="ECO:0000313" key="2">
    <source>
        <dbReference type="Proteomes" id="UP000178880"/>
    </source>
</evidence>
<dbReference type="Pfam" id="PF06262">
    <property type="entry name" value="Zincin_1"/>
    <property type="match status" value="1"/>
</dbReference>
<dbReference type="STRING" id="1798650.A2945_02570"/>
<dbReference type="InterPro" id="IPR010428">
    <property type="entry name" value="Zincin_1"/>
</dbReference>
<name>A0A1G2CEQ0_9BACT</name>
<dbReference type="Gene3D" id="3.30.2010.20">
    <property type="match status" value="1"/>
</dbReference>
<organism evidence="1 2">
    <name type="scientific">Candidatus Liptonbacteria bacterium RIFCSPLOWO2_01_FULL_52_25</name>
    <dbReference type="NCBI Taxonomy" id="1798650"/>
    <lineage>
        <taxon>Bacteria</taxon>
        <taxon>Candidatus Liptoniibacteriota</taxon>
    </lineage>
</organism>
<dbReference type="InterPro" id="IPR038555">
    <property type="entry name" value="Zincin_1_sf"/>
</dbReference>
<evidence type="ECO:0000313" key="1">
    <source>
        <dbReference type="EMBL" id="OGY99854.1"/>
    </source>
</evidence>